<geneLocation type="plasmid" evidence="2">
    <name>pSRD478</name>
</geneLocation>
<reference evidence="6 7" key="1">
    <citation type="submission" date="2016-02" db="EMBL/GenBank/DDBJ databases">
        <authorList>
            <consortium name="Pathogen Informatics"/>
        </authorList>
    </citation>
    <scope>NUCLEOTIDE SEQUENCE [LARGE SCALE GENOMIC DNA]</scope>
    <source>
        <strain evidence="3 7">LSS79</strain>
        <strain evidence="4 6">SS1062</strain>
    </source>
</reference>
<keyword evidence="1" id="KW-0079">Bacteriocin immunity</keyword>
<dbReference type="Gene3D" id="1.20.1440.50">
    <property type="entry name" value="Ta0600-like"/>
    <property type="match status" value="1"/>
</dbReference>
<reference evidence="2 8" key="2">
    <citation type="submission" date="2016-08" db="EMBL/GenBank/DDBJ databases">
        <title>Streptococcus suis SRD478 Genome sequencing and assembly.</title>
        <authorList>
            <person name="Nicholson T.L."/>
            <person name="Bayles D.O."/>
            <person name="Shore S.M."/>
        </authorList>
    </citation>
    <scope>NUCLEOTIDE SEQUENCE [LARGE SCALE GENOMIC DNA]</scope>
    <source>
        <strain evidence="2 8">SRD478</strain>
        <plasmid evidence="2">pSRD478</plasmid>
        <plasmid evidence="8">psrd478</plasmid>
    </source>
</reference>
<keyword evidence="2" id="KW-0614">Plasmid</keyword>
<evidence type="ECO:0000313" key="3">
    <source>
        <dbReference type="EMBL" id="CYW21788.1"/>
    </source>
</evidence>
<dbReference type="SUPFAM" id="SSF109797">
    <property type="entry name" value="Bacteriocin immunity protein-like"/>
    <property type="match status" value="1"/>
</dbReference>
<dbReference type="InterPro" id="IPR015046">
    <property type="entry name" value="LciA_Immunity-like"/>
</dbReference>
<dbReference type="AlphaFoldDB" id="A0A0M9FL84"/>
<evidence type="ECO:0000313" key="8">
    <source>
        <dbReference type="Proteomes" id="UP000323128"/>
    </source>
</evidence>
<evidence type="ECO:0000256" key="1">
    <source>
        <dbReference type="ARBA" id="ARBA00023025"/>
    </source>
</evidence>
<sequence>MKKEELLKSIDEMLSSDEIICNNVLQSIFLKAKDSVQSDEYGAVSGLSNDLSMYLMTNRFLAPKKVIEFAGMIAKEPHKERGKGAFLKMLAMSLVGMK</sequence>
<dbReference type="Proteomes" id="UP001270004">
    <property type="component" value="Unassembled WGS sequence"/>
</dbReference>
<evidence type="ECO:0000313" key="7">
    <source>
        <dbReference type="Proteomes" id="UP000075193"/>
    </source>
</evidence>
<protein>
    <submittedName>
        <fullName evidence="4">Bacteriocin immunity protein</fullName>
    </submittedName>
</protein>
<dbReference type="EMBL" id="JAWWZK010000040">
    <property type="protein sequence ID" value="MDX5038744.1"/>
    <property type="molecule type" value="Genomic_DNA"/>
</dbReference>
<dbReference type="RefSeq" id="WP_044677832.1">
    <property type="nucleotide sequence ID" value="NZ_CEDF01000001.1"/>
</dbReference>
<evidence type="ECO:0000313" key="2">
    <source>
        <dbReference type="EMBL" id="ASW50667.1"/>
    </source>
</evidence>
<name>A0A0M9FL84_STRSU</name>
<dbReference type="GO" id="GO:0030153">
    <property type="term" value="P:bacteriocin immunity"/>
    <property type="evidence" value="ECO:0007669"/>
    <property type="project" value="UniProtKB-KW"/>
</dbReference>
<organism evidence="4 6">
    <name type="scientific">Streptococcus suis</name>
    <dbReference type="NCBI Taxonomy" id="1307"/>
    <lineage>
        <taxon>Bacteria</taxon>
        <taxon>Bacillati</taxon>
        <taxon>Bacillota</taxon>
        <taxon>Bacilli</taxon>
        <taxon>Lactobacillales</taxon>
        <taxon>Streptococcaceae</taxon>
        <taxon>Streptococcus</taxon>
    </lineage>
</organism>
<dbReference type="Proteomes" id="UP000071962">
    <property type="component" value="Unassembled WGS sequence"/>
</dbReference>
<evidence type="ECO:0000313" key="5">
    <source>
        <dbReference type="EMBL" id="MDX5038744.1"/>
    </source>
</evidence>
<evidence type="ECO:0000313" key="4">
    <source>
        <dbReference type="EMBL" id="CYX34081.1"/>
    </source>
</evidence>
<evidence type="ECO:0000313" key="6">
    <source>
        <dbReference type="Proteomes" id="UP000071962"/>
    </source>
</evidence>
<dbReference type="PATRIC" id="fig|1307.475.peg.1298"/>
<accession>A0A0M9FL84</accession>
<geneLocation type="plasmid" evidence="8">
    <name>psrd478</name>
</geneLocation>
<dbReference type="EMBL" id="FIIC01000054">
    <property type="protein sequence ID" value="CYW21788.1"/>
    <property type="molecule type" value="Genomic_DNA"/>
</dbReference>
<dbReference type="SMR" id="A0A0M9FL84"/>
<reference evidence="5" key="3">
    <citation type="submission" date="2023-11" db="EMBL/GenBank/DDBJ databases">
        <title>Antimicrobial resistance in invasive Streptococcus suis isolated in Spain and the associated genetic mechanisms.</title>
        <authorList>
            <person name="Uruen C."/>
            <person name="Arenas J.A."/>
        </authorList>
    </citation>
    <scope>NUCLEOTIDE SEQUENCE</scope>
    <source>
        <strain evidence="5">Ss_70</strain>
    </source>
</reference>
<dbReference type="EMBL" id="CP017089">
    <property type="protein sequence ID" value="ASW50667.1"/>
    <property type="molecule type" value="Genomic_DNA"/>
</dbReference>
<dbReference type="Pfam" id="PF08951">
    <property type="entry name" value="EntA_Immun"/>
    <property type="match status" value="1"/>
</dbReference>
<dbReference type="InterPro" id="IPR023130">
    <property type="entry name" value="Ta0600-like_sf"/>
</dbReference>
<dbReference type="Proteomes" id="UP000075193">
    <property type="component" value="Unassembled WGS sequence"/>
</dbReference>
<dbReference type="EMBL" id="FIKT01000046">
    <property type="protein sequence ID" value="CYX34081.1"/>
    <property type="molecule type" value="Genomic_DNA"/>
</dbReference>
<proteinExistence type="predicted"/>
<gene>
    <name evidence="2" type="ORF">A7J08_10055</name>
    <name evidence="3" type="ORF">ERS132441_02154</name>
    <name evidence="4" type="ORF">ERS132551_02072</name>
    <name evidence="5" type="ORF">SHY70_10750</name>
</gene>